<keyword evidence="4" id="KW-1185">Reference proteome</keyword>
<organism evidence="3 4">
    <name type="scientific">Colletotrichum sublineola</name>
    <name type="common">Sorghum anthracnose fungus</name>
    <dbReference type="NCBI Taxonomy" id="1173701"/>
    <lineage>
        <taxon>Eukaryota</taxon>
        <taxon>Fungi</taxon>
        <taxon>Dikarya</taxon>
        <taxon>Ascomycota</taxon>
        <taxon>Pezizomycotina</taxon>
        <taxon>Sordariomycetes</taxon>
        <taxon>Hypocreomycetidae</taxon>
        <taxon>Glomerellales</taxon>
        <taxon>Glomerellaceae</taxon>
        <taxon>Colletotrichum</taxon>
        <taxon>Colletotrichum graminicola species complex</taxon>
    </lineage>
</organism>
<keyword evidence="1" id="KW-0175">Coiled coil</keyword>
<reference evidence="4" key="1">
    <citation type="journal article" date="2014" name="Genome Announc.">
        <title>Draft genome sequence of Colletotrichum sublineola, a destructive pathogen of cultivated sorghum.</title>
        <authorList>
            <person name="Baroncelli R."/>
            <person name="Sanz-Martin J.M."/>
            <person name="Rech G.E."/>
            <person name="Sukno S.A."/>
            <person name="Thon M.R."/>
        </authorList>
    </citation>
    <scope>NUCLEOTIDE SEQUENCE [LARGE SCALE GENOMIC DNA]</scope>
    <source>
        <strain evidence="4">TX430BB</strain>
    </source>
</reference>
<feature type="coiled-coil region" evidence="1">
    <location>
        <begin position="298"/>
        <end position="325"/>
    </location>
</feature>
<feature type="region of interest" description="Disordered" evidence="2">
    <location>
        <begin position="185"/>
        <end position="213"/>
    </location>
</feature>
<evidence type="ECO:0000256" key="2">
    <source>
        <dbReference type="SAM" id="MobiDB-lite"/>
    </source>
</evidence>
<name>A0A066X0T5_COLSU</name>
<feature type="region of interest" description="Disordered" evidence="2">
    <location>
        <begin position="100"/>
        <end position="153"/>
    </location>
</feature>
<sequence>MNQHLREPRCPEDGDPAVTKMSGLRKLASLLDSNVTTLDSTKWAAIEGKIRSSLIYHLGCIMEAPPFKEVHETLLESVYEGCRGSGGGCDSIHIHIRWNNGGGGADGTPPPPPAVPPLPPPPPTSPPTSRYPELKSDARPRPTPRIAVASPVFGGGGRPVSDLTAELCDRGIINDSVVPHLWRHHHQQQQRPPFLHVRRRPQPPPTQPTHHDLGSVLDKMSRQKSALATANLAYIDACGELVNAAPHTKPSEARLPLYTTVLRGLLPVGEVPVLAALSDAMLLHLLSEGRGFADGGAVGRLLAQVEILGKKREDAEQRAEVAVEQAVGLVKRAAAEVACKYPGLADPLSLLSFCLE</sequence>
<evidence type="ECO:0000313" key="3">
    <source>
        <dbReference type="EMBL" id="KDN62572.1"/>
    </source>
</evidence>
<evidence type="ECO:0000256" key="1">
    <source>
        <dbReference type="SAM" id="Coils"/>
    </source>
</evidence>
<dbReference type="AlphaFoldDB" id="A0A066X0T5"/>
<accession>A0A066X0T5</accession>
<comment type="caution">
    <text evidence="3">The sequence shown here is derived from an EMBL/GenBank/DDBJ whole genome shotgun (WGS) entry which is preliminary data.</text>
</comment>
<dbReference type="Proteomes" id="UP000027238">
    <property type="component" value="Unassembled WGS sequence"/>
</dbReference>
<dbReference type="OrthoDB" id="10683159at2759"/>
<dbReference type="EMBL" id="JMSE01001323">
    <property type="protein sequence ID" value="KDN62572.1"/>
    <property type="molecule type" value="Genomic_DNA"/>
</dbReference>
<proteinExistence type="predicted"/>
<gene>
    <name evidence="3" type="ORF">CSUB01_04596</name>
</gene>
<evidence type="ECO:0000313" key="4">
    <source>
        <dbReference type="Proteomes" id="UP000027238"/>
    </source>
</evidence>
<dbReference type="HOGENOM" id="CLU_778476_0_0_1"/>
<feature type="compositionally biased region" description="Pro residues" evidence="2">
    <location>
        <begin position="108"/>
        <end position="126"/>
    </location>
</feature>
<protein>
    <submittedName>
        <fullName evidence="3">Uncharacterized protein</fullName>
    </submittedName>
</protein>